<dbReference type="EMBL" id="CM009750">
    <property type="protein sequence ID" value="PUZ72472.1"/>
    <property type="molecule type" value="Genomic_DNA"/>
</dbReference>
<accession>A0A2T7EXB6</accession>
<evidence type="ECO:0000313" key="2">
    <source>
        <dbReference type="Proteomes" id="UP000244336"/>
    </source>
</evidence>
<dbReference type="Pfam" id="PF12609">
    <property type="entry name" value="DUF3774"/>
    <property type="match status" value="1"/>
</dbReference>
<evidence type="ECO:0000313" key="1">
    <source>
        <dbReference type="EMBL" id="PUZ72472.1"/>
    </source>
</evidence>
<dbReference type="OrthoDB" id="1668405at2759"/>
<dbReference type="InterPro" id="IPR022251">
    <property type="entry name" value="DUF3774_wound-induced"/>
</dbReference>
<gene>
    <name evidence="1" type="ORF">GQ55_2G396800</name>
</gene>
<organism evidence="1 2">
    <name type="scientific">Panicum hallii var. hallii</name>
    <dbReference type="NCBI Taxonomy" id="1504633"/>
    <lineage>
        <taxon>Eukaryota</taxon>
        <taxon>Viridiplantae</taxon>
        <taxon>Streptophyta</taxon>
        <taxon>Embryophyta</taxon>
        <taxon>Tracheophyta</taxon>
        <taxon>Spermatophyta</taxon>
        <taxon>Magnoliopsida</taxon>
        <taxon>Liliopsida</taxon>
        <taxon>Poales</taxon>
        <taxon>Poaceae</taxon>
        <taxon>PACMAD clade</taxon>
        <taxon>Panicoideae</taxon>
        <taxon>Panicodae</taxon>
        <taxon>Paniceae</taxon>
        <taxon>Panicinae</taxon>
        <taxon>Panicum</taxon>
        <taxon>Panicum sect. Panicum</taxon>
    </lineage>
</organism>
<name>A0A2T7EXB6_9POAL</name>
<protein>
    <submittedName>
        <fullName evidence="1">Uncharacterized protein</fullName>
    </submittedName>
</protein>
<reference evidence="1 2" key="1">
    <citation type="submission" date="2018-04" db="EMBL/GenBank/DDBJ databases">
        <title>WGS assembly of Panicum hallii var. hallii HAL2.</title>
        <authorList>
            <person name="Lovell J."/>
            <person name="Jenkins J."/>
            <person name="Lowry D."/>
            <person name="Mamidi S."/>
            <person name="Sreedasyam A."/>
            <person name="Weng X."/>
            <person name="Barry K."/>
            <person name="Bonette J."/>
            <person name="Campitelli B."/>
            <person name="Daum C."/>
            <person name="Gordon S."/>
            <person name="Gould B."/>
            <person name="Lipzen A."/>
            <person name="MacQueen A."/>
            <person name="Palacio-Mejia J."/>
            <person name="Plott C."/>
            <person name="Shakirov E."/>
            <person name="Shu S."/>
            <person name="Yoshinaga Y."/>
            <person name="Zane M."/>
            <person name="Rokhsar D."/>
            <person name="Grimwood J."/>
            <person name="Schmutz J."/>
            <person name="Juenger T."/>
        </authorList>
    </citation>
    <scope>NUCLEOTIDE SEQUENCE [LARGE SCALE GENOMIC DNA]</scope>
    <source>
        <strain evidence="2">cv. HAL2</strain>
    </source>
</reference>
<dbReference type="Gramene" id="PUZ72472">
    <property type="protein sequence ID" value="PUZ72472"/>
    <property type="gene ID" value="GQ55_2G396800"/>
</dbReference>
<keyword evidence="2" id="KW-1185">Reference proteome</keyword>
<dbReference type="Proteomes" id="UP000244336">
    <property type="component" value="Chromosome 2"/>
</dbReference>
<sequence>MLQRRQAPVTAVHIGITSQKQYHGREAGHELPVWRNQWSAAHLFPELLAKPLAADEVAPTHTTSTHVCIYIARSAQSSTNTDDVLEELFKFKPHSRKGNGVDSERRRTGRMRFAVANKAYMAVTLGAAIELKEQVAKPCSSAAKRRAAPVLAAEAGRVDGGAEESLRMVMYLSCWGPS</sequence>
<proteinExistence type="predicted"/>
<dbReference type="AlphaFoldDB" id="A0A2T7EXB6"/>